<dbReference type="GO" id="GO:0033108">
    <property type="term" value="P:mitochondrial respiratory chain complex assembly"/>
    <property type="evidence" value="ECO:0007669"/>
    <property type="project" value="TreeGrafter"/>
</dbReference>
<evidence type="ECO:0000313" key="6">
    <source>
        <dbReference type="EMBL" id="KAK0055438.1"/>
    </source>
</evidence>
<dbReference type="InterPro" id="IPR009069">
    <property type="entry name" value="Cys_alpha_HP_mot_SF"/>
</dbReference>
<keyword evidence="7" id="KW-1185">Reference proteome</keyword>
<dbReference type="Proteomes" id="UP001233172">
    <property type="component" value="Unassembled WGS sequence"/>
</dbReference>
<organism evidence="6 7">
    <name type="scientific">Biomphalaria pfeifferi</name>
    <name type="common">Bloodfluke planorb</name>
    <name type="synonym">Freshwater snail</name>
    <dbReference type="NCBI Taxonomy" id="112525"/>
    <lineage>
        <taxon>Eukaryota</taxon>
        <taxon>Metazoa</taxon>
        <taxon>Spiralia</taxon>
        <taxon>Lophotrochozoa</taxon>
        <taxon>Mollusca</taxon>
        <taxon>Gastropoda</taxon>
        <taxon>Heterobranchia</taxon>
        <taxon>Euthyneura</taxon>
        <taxon>Panpulmonata</taxon>
        <taxon>Hygrophila</taxon>
        <taxon>Lymnaeoidea</taxon>
        <taxon>Planorbidae</taxon>
        <taxon>Biomphalaria</taxon>
    </lineage>
</organism>
<gene>
    <name evidence="6" type="ORF">Bpfe_015198</name>
</gene>
<reference evidence="6" key="1">
    <citation type="journal article" date="2023" name="PLoS Negl. Trop. Dis.">
        <title>A genome sequence for Biomphalaria pfeifferi, the major vector snail for the human-infecting parasite Schistosoma mansoni.</title>
        <authorList>
            <person name="Bu L."/>
            <person name="Lu L."/>
            <person name="Laidemitt M.R."/>
            <person name="Zhang S.M."/>
            <person name="Mutuku M."/>
            <person name="Mkoji G."/>
            <person name="Steinauer M."/>
            <person name="Loker E.S."/>
        </authorList>
    </citation>
    <scope>NUCLEOTIDE SEQUENCE</scope>
    <source>
        <strain evidence="6">KasaAsao</strain>
    </source>
</reference>
<dbReference type="InterPro" id="IPR048280">
    <property type="entry name" value="COX6B-like"/>
</dbReference>
<evidence type="ECO:0000256" key="1">
    <source>
        <dbReference type="ARBA" id="ARBA00004569"/>
    </source>
</evidence>
<evidence type="ECO:0000256" key="4">
    <source>
        <dbReference type="ARBA" id="ARBA00038205"/>
    </source>
</evidence>
<sequence length="103" mass="12038">MPEEKSKLKLVDNTARSAEIASEKAKTDPCLAENEMTLRCLDDNGYDRSKCSDFFLNYNNCRKFWSWVTSQRKQQGISPYLPLPEDREKVKQEFLPKMLNKSL</sequence>
<dbReference type="PANTHER" id="PTHR46811:SF1">
    <property type="entry name" value="COILED-COIL-HELIX-COILED-COIL-HELIX DOMAIN-CONTAINING PROTEIN 7"/>
    <property type="match status" value="1"/>
</dbReference>
<evidence type="ECO:0000313" key="7">
    <source>
        <dbReference type="Proteomes" id="UP001233172"/>
    </source>
</evidence>
<reference evidence="6" key="2">
    <citation type="submission" date="2023-04" db="EMBL/GenBank/DDBJ databases">
        <authorList>
            <person name="Bu L."/>
            <person name="Lu L."/>
            <person name="Laidemitt M.R."/>
            <person name="Zhang S.M."/>
            <person name="Mutuku M."/>
            <person name="Mkoji G."/>
            <person name="Steinauer M."/>
            <person name="Loker E.S."/>
        </authorList>
    </citation>
    <scope>NUCLEOTIDE SEQUENCE</scope>
    <source>
        <strain evidence="6">KasaAsao</strain>
        <tissue evidence="6">Whole Snail</tissue>
    </source>
</reference>
<comment type="caution">
    <text evidence="6">The sequence shown here is derived from an EMBL/GenBank/DDBJ whole genome shotgun (WGS) entry which is preliminary data.</text>
</comment>
<dbReference type="GO" id="GO:0005758">
    <property type="term" value="C:mitochondrial intermembrane space"/>
    <property type="evidence" value="ECO:0007669"/>
    <property type="project" value="UniProtKB-SubCell"/>
</dbReference>
<dbReference type="SUPFAM" id="SSF47072">
    <property type="entry name" value="Cysteine alpha-hairpin motif"/>
    <property type="match status" value="1"/>
</dbReference>
<evidence type="ECO:0000256" key="2">
    <source>
        <dbReference type="ARBA" id="ARBA00023128"/>
    </source>
</evidence>
<keyword evidence="2" id="KW-0496">Mitochondrion</keyword>
<evidence type="ECO:0000256" key="3">
    <source>
        <dbReference type="ARBA" id="ARBA00023157"/>
    </source>
</evidence>
<evidence type="ECO:0000256" key="5">
    <source>
        <dbReference type="ARBA" id="ARBA00039509"/>
    </source>
</evidence>
<dbReference type="Pfam" id="PF02297">
    <property type="entry name" value="COX6B"/>
    <property type="match status" value="1"/>
</dbReference>
<dbReference type="PANTHER" id="PTHR46811">
    <property type="entry name" value="COILED-COIL-HELIX-COILED-COIL-HELIX DOMAIN-CONTAINING PROTEIN 7"/>
    <property type="match status" value="1"/>
</dbReference>
<accession>A0AAD8BIW8</accession>
<proteinExistence type="inferred from homology"/>
<dbReference type="InterPro" id="IPR051040">
    <property type="entry name" value="COX23"/>
</dbReference>
<name>A0AAD8BIW8_BIOPF</name>
<dbReference type="PROSITE" id="PS51808">
    <property type="entry name" value="CHCH"/>
    <property type="match status" value="1"/>
</dbReference>
<comment type="similarity">
    <text evidence="4">Belongs to the CHCHD7 family.</text>
</comment>
<comment type="subcellular location">
    <subcellularLocation>
        <location evidence="1">Mitochondrion intermembrane space</location>
    </subcellularLocation>
</comment>
<keyword evidence="3" id="KW-1015">Disulfide bond</keyword>
<dbReference type="EMBL" id="JASAOG010000070">
    <property type="protein sequence ID" value="KAK0055438.1"/>
    <property type="molecule type" value="Genomic_DNA"/>
</dbReference>
<protein>
    <recommendedName>
        <fullName evidence="5">Coiled-coil-helix-coiled-coil-helix domain-containing protein 7</fullName>
    </recommendedName>
</protein>
<dbReference type="AlphaFoldDB" id="A0AAD8BIW8"/>